<comment type="caution">
    <text evidence="3">The sequence shown here is derived from an EMBL/GenBank/DDBJ whole genome shotgun (WGS) entry which is preliminary data.</text>
</comment>
<dbReference type="Pfam" id="PF13649">
    <property type="entry name" value="Methyltransf_25"/>
    <property type="match status" value="1"/>
</dbReference>
<gene>
    <name evidence="3" type="ORF">FE697_001535</name>
</gene>
<evidence type="ECO:0000313" key="4">
    <source>
        <dbReference type="Proteomes" id="UP000307768"/>
    </source>
</evidence>
<evidence type="ECO:0000259" key="2">
    <source>
        <dbReference type="Pfam" id="PF13649"/>
    </source>
</evidence>
<keyword evidence="3" id="KW-0489">Methyltransferase</keyword>
<reference evidence="3 4" key="1">
    <citation type="submission" date="2019-09" db="EMBL/GenBank/DDBJ databases">
        <title>Mumia zhuanghuii sp. nov. isolated from the intestinal contents of plateau pika (Ochotona curzoniae) in the Qinghai-Tibet plateau of China.</title>
        <authorList>
            <person name="Tian Z."/>
        </authorList>
    </citation>
    <scope>NUCLEOTIDE SEQUENCE [LARGE SCALE GENOMIC DNA]</scope>
    <source>
        <strain evidence="4">350</strain>
    </source>
</reference>
<dbReference type="PANTHER" id="PTHR43861">
    <property type="entry name" value="TRANS-ACONITATE 2-METHYLTRANSFERASE-RELATED"/>
    <property type="match status" value="1"/>
</dbReference>
<dbReference type="SUPFAM" id="SSF53335">
    <property type="entry name" value="S-adenosyl-L-methionine-dependent methyltransferases"/>
    <property type="match status" value="1"/>
</dbReference>
<keyword evidence="1 3" id="KW-0808">Transferase</keyword>
<dbReference type="Proteomes" id="UP000307768">
    <property type="component" value="Unassembled WGS sequence"/>
</dbReference>
<dbReference type="GO" id="GO:0032259">
    <property type="term" value="P:methylation"/>
    <property type="evidence" value="ECO:0007669"/>
    <property type="project" value="UniProtKB-KW"/>
</dbReference>
<sequence>MTDPDLPREADGDHAARLRASFTAQAATFEEPTLNAAFTAGLGWLVEAAAPRAIDRCLDLAAGTGLVGRALAPHVAHVTCVDATPAMLAQGRAAAESESLTNVAFVLGDATAPVVPPGTIDLVVTRFSLHHVPDPEGLLRAMVAACRPGGRIVVHDLASSPDPELAACQDAIETWRDDSHLRAPVVGEVADLLRRLGAQVDRTDQRTYTRPLEPWLAQSVTAPDRAEQVRAAFADELAGGRPTGFRAEQREDGVWFTQTWELTVAHRP</sequence>
<name>A0A5Q6S2M9_9ACTN</name>
<accession>A0A5Q6S2M9</accession>
<feature type="domain" description="Methyltransferase" evidence="2">
    <location>
        <begin position="58"/>
        <end position="150"/>
    </location>
</feature>
<dbReference type="InterPro" id="IPR029063">
    <property type="entry name" value="SAM-dependent_MTases_sf"/>
</dbReference>
<dbReference type="InterPro" id="IPR041698">
    <property type="entry name" value="Methyltransf_25"/>
</dbReference>
<protein>
    <submittedName>
        <fullName evidence="3">Methyltransferase domain-containing protein</fullName>
    </submittedName>
</protein>
<proteinExistence type="predicted"/>
<dbReference type="AlphaFoldDB" id="A0A5Q6S2M9"/>
<dbReference type="Gene3D" id="3.40.50.150">
    <property type="entry name" value="Vaccinia Virus protein VP39"/>
    <property type="match status" value="1"/>
</dbReference>
<evidence type="ECO:0000256" key="1">
    <source>
        <dbReference type="ARBA" id="ARBA00022679"/>
    </source>
</evidence>
<dbReference type="GO" id="GO:0008168">
    <property type="term" value="F:methyltransferase activity"/>
    <property type="evidence" value="ECO:0007669"/>
    <property type="project" value="UniProtKB-KW"/>
</dbReference>
<organism evidence="3 4">
    <name type="scientific">Mumia zhuanghuii</name>
    <dbReference type="NCBI Taxonomy" id="2585211"/>
    <lineage>
        <taxon>Bacteria</taxon>
        <taxon>Bacillati</taxon>
        <taxon>Actinomycetota</taxon>
        <taxon>Actinomycetes</taxon>
        <taxon>Propionibacteriales</taxon>
        <taxon>Nocardioidaceae</taxon>
        <taxon>Mumia</taxon>
    </lineage>
</organism>
<dbReference type="RefSeq" id="WP_149767618.1">
    <property type="nucleotide sequence ID" value="NZ_VDFQ02000001.1"/>
</dbReference>
<dbReference type="EMBL" id="VDFQ02000001">
    <property type="protein sequence ID" value="KAA1424635.1"/>
    <property type="molecule type" value="Genomic_DNA"/>
</dbReference>
<dbReference type="OrthoDB" id="9791837at2"/>
<evidence type="ECO:0000313" key="3">
    <source>
        <dbReference type="EMBL" id="KAA1424635.1"/>
    </source>
</evidence>
<dbReference type="CDD" id="cd02440">
    <property type="entry name" value="AdoMet_MTases"/>
    <property type="match status" value="1"/>
</dbReference>